<evidence type="ECO:0000313" key="4">
    <source>
        <dbReference type="EMBL" id="KFF08769.1"/>
    </source>
</evidence>
<keyword evidence="2" id="KW-0436">Ligase</keyword>
<keyword evidence="5" id="KW-1185">Reference proteome</keyword>
<dbReference type="PANTHER" id="PTHR43201:SF5">
    <property type="entry name" value="MEDIUM-CHAIN ACYL-COA LIGASE ACSF2, MITOCHONDRIAL"/>
    <property type="match status" value="1"/>
</dbReference>
<dbReference type="SUPFAM" id="SSF56801">
    <property type="entry name" value="Acetyl-CoA synthetase-like"/>
    <property type="match status" value="1"/>
</dbReference>
<dbReference type="InterPro" id="IPR000873">
    <property type="entry name" value="AMP-dep_synth/lig_dom"/>
</dbReference>
<dbReference type="Gene3D" id="3.30.300.30">
    <property type="match status" value="1"/>
</dbReference>
<dbReference type="EMBL" id="JPRO01000002">
    <property type="protein sequence ID" value="KFF08769.1"/>
    <property type="molecule type" value="Genomic_DNA"/>
</dbReference>
<dbReference type="AlphaFoldDB" id="A0A085ZWF5"/>
<dbReference type="Proteomes" id="UP000028703">
    <property type="component" value="Unassembled WGS sequence"/>
</dbReference>
<dbReference type="Pfam" id="PF00501">
    <property type="entry name" value="AMP-binding"/>
    <property type="match status" value="1"/>
</dbReference>
<dbReference type="Gene3D" id="3.40.50.12780">
    <property type="entry name" value="N-terminal domain of ligase-like"/>
    <property type="match status" value="1"/>
</dbReference>
<comment type="similarity">
    <text evidence="1">Belongs to the ATP-dependent AMP-binding enzyme family.</text>
</comment>
<dbReference type="GO" id="GO:0006631">
    <property type="term" value="P:fatty acid metabolic process"/>
    <property type="evidence" value="ECO:0007669"/>
    <property type="project" value="TreeGrafter"/>
</dbReference>
<dbReference type="OrthoDB" id="8870348at2"/>
<sequence>MLIDFNNLNINNLSFQTDFEYKINFFLEEWFSDDNTVKVQTSGSTGIPKIFEIEKNKMVNSAVMTCDFLELQEGNKALLCLPVEYISGKMMIVRSIVRKLKLIVAEPSLNPLENLQEEIDFCAMTPLQVENSMDKLHLIKNLIIGGAAVSESLKKKIAQNYRSGSSRIFETYGMSETLSHIALKQIMPESEDYFTAFENVSISVDGKGCLKIFAPNINADVLQTNDLVEIKNERQFKFLGRTDNVINSGGAKISPETLETLVKKEIPNEAVFLGIKDESLGQKLILVIEGSESEDLIKNISEIPFEKNFHKPKEIIFIENIPRTPNGKVNRIELHKIITTGL</sequence>
<dbReference type="eggNOG" id="COG0318">
    <property type="taxonomic scope" value="Bacteria"/>
</dbReference>
<name>A0A085ZWF5_9FLAO</name>
<evidence type="ECO:0000256" key="2">
    <source>
        <dbReference type="ARBA" id="ARBA00022598"/>
    </source>
</evidence>
<gene>
    <name evidence="4" type="ORF">IX38_04880</name>
</gene>
<comment type="caution">
    <text evidence="4">The sequence shown here is derived from an EMBL/GenBank/DDBJ whole genome shotgun (WGS) entry which is preliminary data.</text>
</comment>
<dbReference type="InterPro" id="IPR045851">
    <property type="entry name" value="AMP-bd_C_sf"/>
</dbReference>
<dbReference type="STRING" id="421531.IX38_04880"/>
<proteinExistence type="inferred from homology"/>
<dbReference type="InterPro" id="IPR042099">
    <property type="entry name" value="ANL_N_sf"/>
</dbReference>
<accession>A0A085ZWF5</accession>
<dbReference type="GO" id="GO:0031956">
    <property type="term" value="F:medium-chain fatty acid-CoA ligase activity"/>
    <property type="evidence" value="ECO:0007669"/>
    <property type="project" value="TreeGrafter"/>
</dbReference>
<reference evidence="4 5" key="1">
    <citation type="submission" date="2014-07" db="EMBL/GenBank/DDBJ databases">
        <title>Genome of Chryseobacterium luteum DSM 18605.</title>
        <authorList>
            <person name="Stropko S.J."/>
            <person name="Pipes S.E."/>
            <person name="Newman J.D."/>
        </authorList>
    </citation>
    <scope>NUCLEOTIDE SEQUENCE [LARGE SCALE GENOMIC DNA]</scope>
    <source>
        <strain evidence="4 5">DSM 18605</strain>
    </source>
</reference>
<evidence type="ECO:0000259" key="3">
    <source>
        <dbReference type="Pfam" id="PF00501"/>
    </source>
</evidence>
<feature type="domain" description="AMP-dependent synthetase/ligase" evidence="3">
    <location>
        <begin position="41"/>
        <end position="185"/>
    </location>
</feature>
<evidence type="ECO:0000256" key="1">
    <source>
        <dbReference type="ARBA" id="ARBA00006432"/>
    </source>
</evidence>
<dbReference type="RefSeq" id="WP_034702255.1">
    <property type="nucleotide sequence ID" value="NZ_JPRO01000002.1"/>
</dbReference>
<organism evidence="4 5">
    <name type="scientific">Chryseobacterium luteum</name>
    <dbReference type="NCBI Taxonomy" id="421531"/>
    <lineage>
        <taxon>Bacteria</taxon>
        <taxon>Pseudomonadati</taxon>
        <taxon>Bacteroidota</taxon>
        <taxon>Flavobacteriia</taxon>
        <taxon>Flavobacteriales</taxon>
        <taxon>Weeksellaceae</taxon>
        <taxon>Chryseobacterium group</taxon>
        <taxon>Chryseobacterium</taxon>
    </lineage>
</organism>
<evidence type="ECO:0000313" key="5">
    <source>
        <dbReference type="Proteomes" id="UP000028703"/>
    </source>
</evidence>
<protein>
    <submittedName>
        <fullName evidence="4">AMP-dependent synthetase</fullName>
    </submittedName>
</protein>
<dbReference type="PANTHER" id="PTHR43201">
    <property type="entry name" value="ACYL-COA SYNTHETASE"/>
    <property type="match status" value="1"/>
</dbReference>